<dbReference type="PANTHER" id="PTHR37293:SF6">
    <property type="entry name" value="DNA REPLICATION PROTEIN DNAD"/>
    <property type="match status" value="1"/>
</dbReference>
<feature type="domain" description="DnaD N-terminal" evidence="4">
    <location>
        <begin position="17"/>
        <end position="113"/>
    </location>
</feature>
<feature type="compositionally biased region" description="Basic and acidic residues" evidence="2">
    <location>
        <begin position="212"/>
        <end position="221"/>
    </location>
</feature>
<gene>
    <name evidence="5" type="ORF">VC81_02795</name>
</gene>
<dbReference type="STRING" id="216463.VC81_02795"/>
<dbReference type="Gene3D" id="1.10.10.630">
    <property type="entry name" value="DnaD domain-like"/>
    <property type="match status" value="1"/>
</dbReference>
<dbReference type="AlphaFoldDB" id="A0A0F3RUY9"/>
<dbReference type="SUPFAM" id="SSF158499">
    <property type="entry name" value="DnaD domain-like"/>
    <property type="match status" value="1"/>
</dbReference>
<evidence type="ECO:0000313" key="6">
    <source>
        <dbReference type="Proteomes" id="UP000033491"/>
    </source>
</evidence>
<dbReference type="EMBL" id="JZCR01000006">
    <property type="protein sequence ID" value="KJW13409.1"/>
    <property type="molecule type" value="Genomic_DNA"/>
</dbReference>
<protein>
    <submittedName>
        <fullName evidence="5">XRE family transcriptional regulator</fullName>
    </submittedName>
</protein>
<name>A0A0F3RUY9_9LACO</name>
<accession>A0A0F3RUY9</accession>
<dbReference type="Pfam" id="PF21984">
    <property type="entry name" value="DnaD_N"/>
    <property type="match status" value="1"/>
</dbReference>
<dbReference type="Proteomes" id="UP000033491">
    <property type="component" value="Unassembled WGS sequence"/>
</dbReference>
<dbReference type="InterPro" id="IPR034829">
    <property type="entry name" value="DnaD-like_sf"/>
</dbReference>
<dbReference type="InterPro" id="IPR053843">
    <property type="entry name" value="DnaD_N"/>
</dbReference>
<dbReference type="PANTHER" id="PTHR37293">
    <property type="entry name" value="PHAGE REPLICATION PROTEIN-RELATED"/>
    <property type="match status" value="1"/>
</dbReference>
<dbReference type="OrthoDB" id="9770238at2"/>
<organism evidence="5 6">
    <name type="scientific">Levilactobacillus spicheri</name>
    <dbReference type="NCBI Taxonomy" id="216463"/>
    <lineage>
        <taxon>Bacteria</taxon>
        <taxon>Bacillati</taxon>
        <taxon>Bacillota</taxon>
        <taxon>Bacilli</taxon>
        <taxon>Lactobacillales</taxon>
        <taxon>Lactobacillaceae</taxon>
        <taxon>Levilactobacillus</taxon>
    </lineage>
</organism>
<dbReference type="Gene3D" id="1.10.10.10">
    <property type="entry name" value="Winged helix-like DNA-binding domain superfamily/Winged helix DNA-binding domain"/>
    <property type="match status" value="1"/>
</dbReference>
<evidence type="ECO:0000259" key="3">
    <source>
        <dbReference type="Pfam" id="PF07261"/>
    </source>
</evidence>
<evidence type="ECO:0000256" key="1">
    <source>
        <dbReference type="ARBA" id="ARBA00093462"/>
    </source>
</evidence>
<dbReference type="RefSeq" id="WP_045806636.1">
    <property type="nucleotide sequence ID" value="NZ_JZCR01000006.1"/>
</dbReference>
<feature type="domain" description="DnaB/C C-terminal" evidence="3">
    <location>
        <begin position="140"/>
        <end position="212"/>
    </location>
</feature>
<comment type="similarity">
    <text evidence="1">Belongs to the DnaB/DnaD family.</text>
</comment>
<dbReference type="InterPro" id="IPR006343">
    <property type="entry name" value="DnaB/C_C"/>
</dbReference>
<reference evidence="5 6" key="1">
    <citation type="submission" date="2015-03" db="EMBL/GenBank/DDBJ databases">
        <authorList>
            <person name="Zheng J."/>
            <person name="Ganezle M."/>
        </authorList>
    </citation>
    <scope>NUCLEOTIDE SEQUENCE [LARGE SCALE GENOMIC DNA]</scope>
    <source>
        <strain evidence="5 6">LP38</strain>
    </source>
</reference>
<feature type="region of interest" description="Disordered" evidence="2">
    <location>
        <begin position="207"/>
        <end position="245"/>
    </location>
</feature>
<sequence>MDDFTRRYVQAGQTSVANFLLDHFREVGMTTDQLLVYLQIRRLMDQGHPWPDAETMAEHLGWDVQRVYQVLHELIAQKLMALGSVTDAQGQQQDTYDFQLLLEKLSQVAVHERVAQEAPTTTAQPAAPAKQAESQRVAVFNQIEQEFGRPLSPIEMETINDWLKQDHYQPELIQLALKESVLNQVYNLKYMDRILGNWEKKNLRTAAQVQQERARQADRQAPKSGAPGNGGDSTIPDVPIFKLTD</sequence>
<dbReference type="PATRIC" id="fig|216463.3.peg.2379"/>
<dbReference type="Pfam" id="PF07261">
    <property type="entry name" value="DnaB_2"/>
    <property type="match status" value="1"/>
</dbReference>
<evidence type="ECO:0000259" key="4">
    <source>
        <dbReference type="Pfam" id="PF21984"/>
    </source>
</evidence>
<evidence type="ECO:0000256" key="2">
    <source>
        <dbReference type="SAM" id="MobiDB-lite"/>
    </source>
</evidence>
<dbReference type="InterPro" id="IPR036388">
    <property type="entry name" value="WH-like_DNA-bd_sf"/>
</dbReference>
<proteinExistence type="inferred from homology"/>
<dbReference type="InterPro" id="IPR053162">
    <property type="entry name" value="DnaD"/>
</dbReference>
<dbReference type="NCBIfam" id="TIGR01446">
    <property type="entry name" value="DnaD_dom"/>
    <property type="match status" value="1"/>
</dbReference>
<comment type="caution">
    <text evidence="5">The sequence shown here is derived from an EMBL/GenBank/DDBJ whole genome shotgun (WGS) entry which is preliminary data.</text>
</comment>
<evidence type="ECO:0000313" key="5">
    <source>
        <dbReference type="EMBL" id="KJW13409.1"/>
    </source>
</evidence>